<dbReference type="InterPro" id="IPR029063">
    <property type="entry name" value="SAM-dependent_MTases_sf"/>
</dbReference>
<comment type="caution">
    <text evidence="7">The sequence shown here is derived from an EMBL/GenBank/DDBJ whole genome shotgun (WGS) entry which is preliminary data.</text>
</comment>
<reference evidence="7" key="1">
    <citation type="journal article" date="2020" name="mSystems">
        <title>Genome- and Community-Level Interaction Insights into Carbon Utilization and Element Cycling Functions of Hydrothermarchaeota in Hydrothermal Sediment.</title>
        <authorList>
            <person name="Zhou Z."/>
            <person name="Liu Y."/>
            <person name="Xu W."/>
            <person name="Pan J."/>
            <person name="Luo Z.H."/>
            <person name="Li M."/>
        </authorList>
    </citation>
    <scope>NUCLEOTIDE SEQUENCE [LARGE SCALE GENOMIC DNA]</scope>
    <source>
        <strain evidence="7">SpSt-1259</strain>
    </source>
</reference>
<evidence type="ECO:0000256" key="5">
    <source>
        <dbReference type="ARBA" id="ARBA00022694"/>
    </source>
</evidence>
<dbReference type="SUPFAM" id="SSF53335">
    <property type="entry name" value="S-adenosyl-L-methionine-dependent methyltransferases"/>
    <property type="match status" value="1"/>
</dbReference>
<dbReference type="Gene3D" id="3.30.300.110">
    <property type="entry name" value="Met-10+ protein-like domains"/>
    <property type="match status" value="1"/>
</dbReference>
<keyword evidence="4" id="KW-0949">S-adenosyl-L-methionine</keyword>
<dbReference type="InterPro" id="IPR030382">
    <property type="entry name" value="MeTrfase_TRM5/TYW2"/>
</dbReference>
<dbReference type="AlphaFoldDB" id="A0A7C2Z3S0"/>
<accession>A0A7C2Z3S0</accession>
<evidence type="ECO:0000256" key="2">
    <source>
        <dbReference type="ARBA" id="ARBA00022603"/>
    </source>
</evidence>
<dbReference type="PROSITE" id="PS51684">
    <property type="entry name" value="SAM_MT_TRM5_TYW2"/>
    <property type="match status" value="1"/>
</dbReference>
<dbReference type="GO" id="GO:0005737">
    <property type="term" value="C:cytoplasm"/>
    <property type="evidence" value="ECO:0007669"/>
    <property type="project" value="TreeGrafter"/>
</dbReference>
<gene>
    <name evidence="7" type="ORF">ENO36_01735</name>
</gene>
<dbReference type="InterPro" id="IPR056743">
    <property type="entry name" value="TRM5-TYW2-like_MTfase"/>
</dbReference>
<dbReference type="PANTHER" id="PTHR23245">
    <property type="entry name" value="TRNA METHYLTRANSFERASE"/>
    <property type="match status" value="1"/>
</dbReference>
<dbReference type="Gene3D" id="3.40.50.150">
    <property type="entry name" value="Vaccinia Virus protein VP39"/>
    <property type="match status" value="1"/>
</dbReference>
<evidence type="ECO:0000256" key="1">
    <source>
        <dbReference type="ARBA" id="ARBA00022490"/>
    </source>
</evidence>
<dbReference type="EMBL" id="DSFE01000039">
    <property type="protein sequence ID" value="HEU97561.1"/>
    <property type="molecule type" value="Genomic_DNA"/>
</dbReference>
<keyword evidence="1" id="KW-0963">Cytoplasm</keyword>
<keyword evidence="3" id="KW-0808">Transferase</keyword>
<evidence type="ECO:0000259" key="6">
    <source>
        <dbReference type="PROSITE" id="PS51684"/>
    </source>
</evidence>
<dbReference type="InterPro" id="IPR056744">
    <property type="entry name" value="TRM5/TYW2-like_N"/>
</dbReference>
<dbReference type="GO" id="GO:0002939">
    <property type="term" value="P:tRNA N1-guanine methylation"/>
    <property type="evidence" value="ECO:0007669"/>
    <property type="project" value="TreeGrafter"/>
</dbReference>
<dbReference type="PANTHER" id="PTHR23245:SF36">
    <property type="entry name" value="TRNA (GUANINE(37)-N1)-METHYLTRANSFERASE"/>
    <property type="match status" value="1"/>
</dbReference>
<sequence length="286" mass="32464">MRNRILKEIVKEIKPNESLFGSLDIIGDIALLRIPIWIEHTDQELLRELAEKILKKLPYIKSVWLSASPISGEERLRELVHLAGEKRTLTIYKEHCVSFIVDVSKVYISPRLSYEHLRIAKLVGEGEVITNFFSGIGGFSLIIAKHSKAKLVNSIDINEDAVEMQKKSVELNGLVNKVKVFLGDAREVSKLYLKRSSNRVLLPLPGIDSSFYTAALDTLVEEGGYIHSYEFVKNERGFQKAAEEKYREIESLVLSYGWRSSLINVREVRSVGPRKSQIVLDIKVSP</sequence>
<evidence type="ECO:0000256" key="3">
    <source>
        <dbReference type="ARBA" id="ARBA00022679"/>
    </source>
</evidence>
<organism evidence="7">
    <name type="scientific">Fervidicoccus fontis</name>
    <dbReference type="NCBI Taxonomy" id="683846"/>
    <lineage>
        <taxon>Archaea</taxon>
        <taxon>Thermoproteota</taxon>
        <taxon>Thermoprotei</taxon>
        <taxon>Fervidicoccales</taxon>
        <taxon>Fervidicoccaceae</taxon>
        <taxon>Fervidicoccus</taxon>
    </lineage>
</organism>
<dbReference type="Pfam" id="PF02475">
    <property type="entry name" value="TRM5-TYW2_MTfase"/>
    <property type="match status" value="1"/>
</dbReference>
<keyword evidence="2 7" id="KW-0489">Methyltransferase</keyword>
<protein>
    <submittedName>
        <fullName evidence="7">Class I SAM-dependent methyltransferase family protein</fullName>
    </submittedName>
</protein>
<feature type="domain" description="SAM-dependent methyltransferase TRM5/TYW2-type" evidence="6">
    <location>
        <begin position="23"/>
        <end position="286"/>
    </location>
</feature>
<dbReference type="Pfam" id="PF25133">
    <property type="entry name" value="TYW2_N_2"/>
    <property type="match status" value="1"/>
</dbReference>
<proteinExistence type="predicted"/>
<dbReference type="GO" id="GO:0008175">
    <property type="term" value="F:tRNA methyltransferase activity"/>
    <property type="evidence" value="ECO:0007669"/>
    <property type="project" value="TreeGrafter"/>
</dbReference>
<dbReference type="CDD" id="cd02440">
    <property type="entry name" value="AdoMet_MTases"/>
    <property type="match status" value="1"/>
</dbReference>
<keyword evidence="5" id="KW-0819">tRNA processing</keyword>
<dbReference type="Proteomes" id="UP000885664">
    <property type="component" value="Unassembled WGS sequence"/>
</dbReference>
<evidence type="ECO:0000256" key="4">
    <source>
        <dbReference type="ARBA" id="ARBA00022691"/>
    </source>
</evidence>
<evidence type="ECO:0000313" key="7">
    <source>
        <dbReference type="EMBL" id="HEU97561.1"/>
    </source>
</evidence>
<name>A0A7C2Z3S0_9CREN</name>